<evidence type="ECO:0000313" key="2">
    <source>
        <dbReference type="Proteomes" id="UP000308600"/>
    </source>
</evidence>
<gene>
    <name evidence="1" type="ORF">BDN72DRAFT_377221</name>
</gene>
<dbReference type="EMBL" id="ML208565">
    <property type="protein sequence ID" value="TFK62694.1"/>
    <property type="molecule type" value="Genomic_DNA"/>
</dbReference>
<sequence>MDLATTLPEEVWFRIFDLLTFQDIRSMMKVHRVFYTYSRPFIWRTLELCNPESTWHRKQAKAIVW</sequence>
<accession>A0ACD3AAQ3</accession>
<protein>
    <submittedName>
        <fullName evidence="1">Uncharacterized protein</fullName>
    </submittedName>
</protein>
<name>A0ACD3AAQ3_9AGAR</name>
<dbReference type="Proteomes" id="UP000308600">
    <property type="component" value="Unassembled WGS sequence"/>
</dbReference>
<evidence type="ECO:0000313" key="1">
    <source>
        <dbReference type="EMBL" id="TFK62694.1"/>
    </source>
</evidence>
<proteinExistence type="predicted"/>
<reference evidence="1 2" key="1">
    <citation type="journal article" date="2019" name="Nat. Ecol. Evol.">
        <title>Megaphylogeny resolves global patterns of mushroom evolution.</title>
        <authorList>
            <person name="Varga T."/>
            <person name="Krizsan K."/>
            <person name="Foldi C."/>
            <person name="Dima B."/>
            <person name="Sanchez-Garcia M."/>
            <person name="Sanchez-Ramirez S."/>
            <person name="Szollosi G.J."/>
            <person name="Szarkandi J.G."/>
            <person name="Papp V."/>
            <person name="Albert L."/>
            <person name="Andreopoulos W."/>
            <person name="Angelini C."/>
            <person name="Antonin V."/>
            <person name="Barry K.W."/>
            <person name="Bougher N.L."/>
            <person name="Buchanan P."/>
            <person name="Buyck B."/>
            <person name="Bense V."/>
            <person name="Catcheside P."/>
            <person name="Chovatia M."/>
            <person name="Cooper J."/>
            <person name="Damon W."/>
            <person name="Desjardin D."/>
            <person name="Finy P."/>
            <person name="Geml J."/>
            <person name="Haridas S."/>
            <person name="Hughes K."/>
            <person name="Justo A."/>
            <person name="Karasinski D."/>
            <person name="Kautmanova I."/>
            <person name="Kiss B."/>
            <person name="Kocsube S."/>
            <person name="Kotiranta H."/>
            <person name="LaButti K.M."/>
            <person name="Lechner B.E."/>
            <person name="Liimatainen K."/>
            <person name="Lipzen A."/>
            <person name="Lukacs Z."/>
            <person name="Mihaltcheva S."/>
            <person name="Morgado L.N."/>
            <person name="Niskanen T."/>
            <person name="Noordeloos M.E."/>
            <person name="Ohm R.A."/>
            <person name="Ortiz-Santana B."/>
            <person name="Ovrebo C."/>
            <person name="Racz N."/>
            <person name="Riley R."/>
            <person name="Savchenko A."/>
            <person name="Shiryaev A."/>
            <person name="Soop K."/>
            <person name="Spirin V."/>
            <person name="Szebenyi C."/>
            <person name="Tomsovsky M."/>
            <person name="Tulloss R.E."/>
            <person name="Uehling J."/>
            <person name="Grigoriev I.V."/>
            <person name="Vagvolgyi C."/>
            <person name="Papp T."/>
            <person name="Martin F.M."/>
            <person name="Miettinen O."/>
            <person name="Hibbett D.S."/>
            <person name="Nagy L.G."/>
        </authorList>
    </citation>
    <scope>NUCLEOTIDE SEQUENCE [LARGE SCALE GENOMIC DNA]</scope>
    <source>
        <strain evidence="1 2">NL-1719</strain>
    </source>
</reference>
<keyword evidence="2" id="KW-1185">Reference proteome</keyword>
<organism evidence="1 2">
    <name type="scientific">Pluteus cervinus</name>
    <dbReference type="NCBI Taxonomy" id="181527"/>
    <lineage>
        <taxon>Eukaryota</taxon>
        <taxon>Fungi</taxon>
        <taxon>Dikarya</taxon>
        <taxon>Basidiomycota</taxon>
        <taxon>Agaricomycotina</taxon>
        <taxon>Agaricomycetes</taxon>
        <taxon>Agaricomycetidae</taxon>
        <taxon>Agaricales</taxon>
        <taxon>Pluteineae</taxon>
        <taxon>Pluteaceae</taxon>
        <taxon>Pluteus</taxon>
    </lineage>
</organism>